<evidence type="ECO:0000259" key="1">
    <source>
        <dbReference type="Pfam" id="PF01610"/>
    </source>
</evidence>
<evidence type="ECO:0000259" key="2">
    <source>
        <dbReference type="Pfam" id="PF14690"/>
    </source>
</evidence>
<accession>K2PQP9</accession>
<feature type="domain" description="Transposase IS204/IS1001/IS1096/IS1165 DDE" evidence="1">
    <location>
        <begin position="153"/>
        <end position="297"/>
    </location>
</feature>
<organism evidence="3 4">
    <name type="scientific">Galbibacter marinus</name>
    <dbReference type="NCBI Taxonomy" id="555500"/>
    <lineage>
        <taxon>Bacteria</taxon>
        <taxon>Pseudomonadati</taxon>
        <taxon>Bacteroidota</taxon>
        <taxon>Flavobacteriia</taxon>
        <taxon>Flavobacteriales</taxon>
        <taxon>Flavobacteriaceae</taxon>
        <taxon>Galbibacter</taxon>
    </lineage>
</organism>
<protein>
    <submittedName>
        <fullName evidence="3">Transposase IS204/IS1001/IS1096/IS1165 family protein</fullName>
    </submittedName>
</protein>
<dbReference type="Proteomes" id="UP000007364">
    <property type="component" value="Unassembled WGS sequence"/>
</dbReference>
<name>K2PQP9_9FLAO</name>
<dbReference type="InterPro" id="IPR002560">
    <property type="entry name" value="Transposase_DDE"/>
</dbReference>
<dbReference type="Pfam" id="PF14690">
    <property type="entry name" value="Zn_ribbon_ISL3"/>
    <property type="match status" value="1"/>
</dbReference>
<dbReference type="eggNOG" id="COG3464">
    <property type="taxonomic scope" value="Bacteria"/>
</dbReference>
<dbReference type="InterPro" id="IPR047951">
    <property type="entry name" value="Transpos_ISL3"/>
</dbReference>
<dbReference type="Pfam" id="PF01610">
    <property type="entry name" value="DDE_Tnp_ISL3"/>
    <property type="match status" value="1"/>
</dbReference>
<reference evidence="3 4" key="1">
    <citation type="journal article" date="2012" name="J. Bacteriol.">
        <title>Genome Sequence of Galbibacter marinum Type Strain ck-I2-15.</title>
        <authorList>
            <person name="Lai Q."/>
            <person name="Li C."/>
            <person name="Shao Z."/>
        </authorList>
    </citation>
    <scope>NUCLEOTIDE SEQUENCE [LARGE SCALE GENOMIC DNA]</scope>
    <source>
        <strain evidence="4">ck-I2-15</strain>
    </source>
</reference>
<evidence type="ECO:0000313" key="4">
    <source>
        <dbReference type="Proteomes" id="UP000007364"/>
    </source>
</evidence>
<sequence>MRINQLLNLPKIKIYKSHYRDSKLTLYGLIPLKGARCPHCKVYSKQIHDRYERHLNDLSVLEHPVHLILRTRKFKCKNNGCPRKVFSEQTPEISRYARRTNRLDKIIDTIALETNAHQGKIITKLVSVPLSRSTMLRKAHYSYLPTVYTPRVLGVDDWAFRKGVNYGTVLVDMETSRVIDLLPSREGSQLKKWLAKHPGIEIVTRDRASSYASAVKEIHPEAHQVADRFHLLMNLSDALTLYFKSVSGKIKTILNAHKEKLLDYKRQQTDLPKTQIIVSQNKSLTTDPRQAVFQKVKELQQHKYPARKIARELGISRNTVWTYSKLEHLPPRIHRNATNIDLFTGFIVNELQQKGYLIKEIIQKIKSLGYDGSQTQAYHHINKIKQEKGIKTPDLRAVYNEPLAYIKPISATKMSML</sequence>
<feature type="domain" description="Transposase IS204/IS1001/IS1096/IS1165 zinc-finger" evidence="2">
    <location>
        <begin position="35"/>
        <end position="78"/>
    </location>
</feature>
<comment type="caution">
    <text evidence="3">The sequence shown here is derived from an EMBL/GenBank/DDBJ whole genome shotgun (WGS) entry which is preliminary data.</text>
</comment>
<keyword evidence="4" id="KW-1185">Reference proteome</keyword>
<dbReference type="OrthoDB" id="3238779at2"/>
<dbReference type="EMBL" id="AMSG01000062">
    <property type="protein sequence ID" value="EKF53814.1"/>
    <property type="molecule type" value="Genomic_DNA"/>
</dbReference>
<feature type="non-terminal residue" evidence="3">
    <location>
        <position position="417"/>
    </location>
</feature>
<dbReference type="InterPro" id="IPR029261">
    <property type="entry name" value="Transposase_Znf"/>
</dbReference>
<dbReference type="PANTHER" id="PTHR33498:SF1">
    <property type="entry name" value="TRANSPOSASE FOR INSERTION SEQUENCE ELEMENT IS1557"/>
    <property type="match status" value="1"/>
</dbReference>
<gene>
    <name evidence="3" type="ORF">I215_15643</name>
</gene>
<dbReference type="RefSeq" id="WP_008992949.1">
    <property type="nucleotide sequence ID" value="NZ_AMSG01000062.1"/>
</dbReference>
<dbReference type="Gene3D" id="1.10.10.60">
    <property type="entry name" value="Homeodomain-like"/>
    <property type="match status" value="1"/>
</dbReference>
<dbReference type="NCBIfam" id="NF033550">
    <property type="entry name" value="transpos_ISL3"/>
    <property type="match status" value="1"/>
</dbReference>
<proteinExistence type="predicted"/>
<evidence type="ECO:0000313" key="3">
    <source>
        <dbReference type="EMBL" id="EKF53814.1"/>
    </source>
</evidence>
<dbReference type="AlphaFoldDB" id="K2PQP9"/>
<dbReference type="STRING" id="555500.I215_15643"/>
<dbReference type="PANTHER" id="PTHR33498">
    <property type="entry name" value="TRANSPOSASE FOR INSERTION SEQUENCE ELEMENT IS1557"/>
    <property type="match status" value="1"/>
</dbReference>